<dbReference type="PANTHER" id="PTHR12242">
    <property type="entry name" value="OS02G0130600 PROTEIN-RELATED"/>
    <property type="match status" value="1"/>
</dbReference>
<feature type="transmembrane region" description="Helical" evidence="1">
    <location>
        <begin position="117"/>
        <end position="138"/>
    </location>
</feature>
<evidence type="ECO:0000313" key="3">
    <source>
        <dbReference type="Proteomes" id="UP000053477"/>
    </source>
</evidence>
<protein>
    <recommendedName>
        <fullName evidence="4">FAR-17a/AIG1-like protein</fullName>
    </recommendedName>
</protein>
<keyword evidence="3" id="KW-1185">Reference proteome</keyword>
<dbReference type="AlphaFoldDB" id="A0A0H2RX78"/>
<evidence type="ECO:0000256" key="1">
    <source>
        <dbReference type="SAM" id="Phobius"/>
    </source>
</evidence>
<keyword evidence="1" id="KW-0472">Membrane</keyword>
<reference evidence="2 3" key="1">
    <citation type="submission" date="2015-04" db="EMBL/GenBank/DDBJ databases">
        <title>Complete genome sequence of Schizopora paradoxa KUC8140, a cosmopolitan wood degrader in East Asia.</title>
        <authorList>
            <consortium name="DOE Joint Genome Institute"/>
            <person name="Min B."/>
            <person name="Park H."/>
            <person name="Jang Y."/>
            <person name="Kim J.-J."/>
            <person name="Kim K.H."/>
            <person name="Pangilinan J."/>
            <person name="Lipzen A."/>
            <person name="Riley R."/>
            <person name="Grigoriev I.V."/>
            <person name="Spatafora J.W."/>
            <person name="Choi I.-G."/>
        </authorList>
    </citation>
    <scope>NUCLEOTIDE SEQUENCE [LARGE SCALE GENOMIC DNA]</scope>
    <source>
        <strain evidence="2 3">KUC8140</strain>
    </source>
</reference>
<dbReference type="Proteomes" id="UP000053477">
    <property type="component" value="Unassembled WGS sequence"/>
</dbReference>
<sequence length="287" mass="32659">MNGRPASSRWYQKLGVLTPFDPFDTLVTSPVVSPFVLAIIRLLFAFYTLFTLVFIFAWDGIRTHTAGTLLSYFTDLSYIGFCAYFWAAGVQSLFYILRKERSFPLQRWPRPLQFLHLLLFSTVTSFPILVTIVFWAVLSSKSTFATAFSAWSNISQHALNTVFCLFEILLTHAGPTPWTHIPFLIFFLACYLGVAYITHATQGFYTYSFLNPQKEHARLAGWIVGIGVAGVVIFSITRTLCVLRNRFFARWARRRGHPEGESIHSEQLDDWETVERPGSTLITATAV</sequence>
<dbReference type="GO" id="GO:0016020">
    <property type="term" value="C:membrane"/>
    <property type="evidence" value="ECO:0007669"/>
    <property type="project" value="TreeGrafter"/>
</dbReference>
<feature type="transmembrane region" description="Helical" evidence="1">
    <location>
        <begin position="219"/>
        <end position="243"/>
    </location>
</feature>
<feature type="transmembrane region" description="Helical" evidence="1">
    <location>
        <begin position="35"/>
        <end position="58"/>
    </location>
</feature>
<name>A0A0H2RX78_9AGAM</name>
<proteinExistence type="predicted"/>
<evidence type="ECO:0008006" key="4">
    <source>
        <dbReference type="Google" id="ProtNLM"/>
    </source>
</evidence>
<feature type="transmembrane region" description="Helical" evidence="1">
    <location>
        <begin position="150"/>
        <end position="169"/>
    </location>
</feature>
<feature type="transmembrane region" description="Helical" evidence="1">
    <location>
        <begin position="181"/>
        <end position="199"/>
    </location>
</feature>
<dbReference type="EMBL" id="KQ085918">
    <property type="protein sequence ID" value="KLO16232.1"/>
    <property type="molecule type" value="Genomic_DNA"/>
</dbReference>
<gene>
    <name evidence="2" type="ORF">SCHPADRAFT_823535</name>
</gene>
<dbReference type="OrthoDB" id="419711at2759"/>
<dbReference type="PANTHER" id="PTHR12242:SF1">
    <property type="entry name" value="MYND-TYPE DOMAIN-CONTAINING PROTEIN"/>
    <property type="match status" value="1"/>
</dbReference>
<keyword evidence="1" id="KW-0812">Transmembrane</keyword>
<organism evidence="2 3">
    <name type="scientific">Schizopora paradoxa</name>
    <dbReference type="NCBI Taxonomy" id="27342"/>
    <lineage>
        <taxon>Eukaryota</taxon>
        <taxon>Fungi</taxon>
        <taxon>Dikarya</taxon>
        <taxon>Basidiomycota</taxon>
        <taxon>Agaricomycotina</taxon>
        <taxon>Agaricomycetes</taxon>
        <taxon>Hymenochaetales</taxon>
        <taxon>Schizoporaceae</taxon>
        <taxon>Schizopora</taxon>
    </lineage>
</organism>
<accession>A0A0H2RX78</accession>
<keyword evidence="1" id="KW-1133">Transmembrane helix</keyword>
<dbReference type="STRING" id="27342.A0A0H2RX78"/>
<feature type="transmembrane region" description="Helical" evidence="1">
    <location>
        <begin position="78"/>
        <end position="97"/>
    </location>
</feature>
<evidence type="ECO:0000313" key="2">
    <source>
        <dbReference type="EMBL" id="KLO16232.1"/>
    </source>
</evidence>
<dbReference type="InParanoid" id="A0A0H2RX78"/>